<protein>
    <submittedName>
        <fullName evidence="2">Uncharacterized protein</fullName>
    </submittedName>
</protein>
<dbReference type="EMBL" id="QWIM01000077">
    <property type="protein sequence ID" value="RMY40291.1"/>
    <property type="molecule type" value="Genomic_DNA"/>
</dbReference>
<feature type="compositionally biased region" description="Polar residues" evidence="1">
    <location>
        <begin position="15"/>
        <end position="28"/>
    </location>
</feature>
<evidence type="ECO:0000313" key="2">
    <source>
        <dbReference type="EMBL" id="RMY40291.1"/>
    </source>
</evidence>
<feature type="region of interest" description="Disordered" evidence="1">
    <location>
        <begin position="1"/>
        <end position="39"/>
    </location>
</feature>
<reference evidence="2 3" key="1">
    <citation type="journal article" date="2018" name="BMC Genomics">
        <title>Genomic evidence for intraspecific hybridization in a clonal and extremely halotolerant yeast.</title>
        <authorList>
            <person name="Gostincar C."/>
            <person name="Stajich J.E."/>
            <person name="Zupancic J."/>
            <person name="Zalar P."/>
            <person name="Gunde-Cimerman N."/>
        </authorList>
    </citation>
    <scope>NUCLEOTIDE SEQUENCE [LARGE SCALE GENOMIC DNA]</scope>
    <source>
        <strain evidence="2 3">EXF-6651</strain>
    </source>
</reference>
<dbReference type="Proteomes" id="UP000276864">
    <property type="component" value="Unassembled WGS sequence"/>
</dbReference>
<gene>
    <name evidence="2" type="ORF">D0866_01353</name>
</gene>
<comment type="caution">
    <text evidence="2">The sequence shown here is derived from an EMBL/GenBank/DDBJ whole genome shotgun (WGS) entry which is preliminary data.</text>
</comment>
<accession>A0A3M7BKJ2</accession>
<name>A0A3M7BKJ2_HORWE</name>
<organism evidence="2 3">
    <name type="scientific">Hortaea werneckii</name>
    <name type="common">Black yeast</name>
    <name type="synonym">Cladosporium werneckii</name>
    <dbReference type="NCBI Taxonomy" id="91943"/>
    <lineage>
        <taxon>Eukaryota</taxon>
        <taxon>Fungi</taxon>
        <taxon>Dikarya</taxon>
        <taxon>Ascomycota</taxon>
        <taxon>Pezizomycotina</taxon>
        <taxon>Dothideomycetes</taxon>
        <taxon>Dothideomycetidae</taxon>
        <taxon>Mycosphaerellales</taxon>
        <taxon>Teratosphaeriaceae</taxon>
        <taxon>Hortaea</taxon>
    </lineage>
</organism>
<sequence>MAAVPEDKQPYATAPATSIPSHNASDEISMQKGDILGQESTDPVLNAKMMHLEYGTLWGRHADALCGSMHFSYGHSTATLEP</sequence>
<dbReference type="AlphaFoldDB" id="A0A3M7BKJ2"/>
<evidence type="ECO:0000313" key="3">
    <source>
        <dbReference type="Proteomes" id="UP000276864"/>
    </source>
</evidence>
<proteinExistence type="predicted"/>
<evidence type="ECO:0000256" key="1">
    <source>
        <dbReference type="SAM" id="MobiDB-lite"/>
    </source>
</evidence>